<dbReference type="PROSITE" id="PS51123">
    <property type="entry name" value="OMPA_2"/>
    <property type="match status" value="1"/>
</dbReference>
<dbReference type="InterPro" id="IPR050330">
    <property type="entry name" value="Bact_OuterMem_StrucFunc"/>
</dbReference>
<accession>A0A0B3RVT3</accession>
<evidence type="ECO:0000313" key="8">
    <source>
        <dbReference type="EMBL" id="KHQ55010.1"/>
    </source>
</evidence>
<dbReference type="PANTHER" id="PTHR30329:SF21">
    <property type="entry name" value="LIPOPROTEIN YIAD-RELATED"/>
    <property type="match status" value="1"/>
</dbReference>
<dbReference type="EMBL" id="JSUQ01000001">
    <property type="protein sequence ID" value="KHQ55010.1"/>
    <property type="molecule type" value="Genomic_DNA"/>
</dbReference>
<comment type="caution">
    <text evidence="8">The sequence shown here is derived from an EMBL/GenBank/DDBJ whole genome shotgun (WGS) entry which is preliminary data.</text>
</comment>
<gene>
    <name evidence="8" type="ORF">OA50_00044</name>
</gene>
<evidence type="ECO:0000256" key="1">
    <source>
        <dbReference type="ARBA" id="ARBA00004442"/>
    </source>
</evidence>
<dbReference type="CDD" id="cd07185">
    <property type="entry name" value="OmpA_C-like"/>
    <property type="match status" value="1"/>
</dbReference>
<dbReference type="Pfam" id="PF00691">
    <property type="entry name" value="OmpA"/>
    <property type="match status" value="1"/>
</dbReference>
<dbReference type="RefSeq" id="WP_052244195.1">
    <property type="nucleotide sequence ID" value="NZ_JSUQ01000001.1"/>
</dbReference>
<evidence type="ECO:0000259" key="7">
    <source>
        <dbReference type="PROSITE" id="PS51123"/>
    </source>
</evidence>
<evidence type="ECO:0000256" key="3">
    <source>
        <dbReference type="ARBA" id="ARBA00023237"/>
    </source>
</evidence>
<evidence type="ECO:0000256" key="4">
    <source>
        <dbReference type="PROSITE-ProRule" id="PRU00473"/>
    </source>
</evidence>
<dbReference type="InterPro" id="IPR006665">
    <property type="entry name" value="OmpA-like"/>
</dbReference>
<dbReference type="Proteomes" id="UP000030960">
    <property type="component" value="Unassembled WGS sequence"/>
</dbReference>
<dbReference type="PANTHER" id="PTHR30329">
    <property type="entry name" value="STATOR ELEMENT OF FLAGELLAR MOTOR COMPLEX"/>
    <property type="match status" value="1"/>
</dbReference>
<evidence type="ECO:0000256" key="6">
    <source>
        <dbReference type="SAM" id="SignalP"/>
    </source>
</evidence>
<dbReference type="AlphaFoldDB" id="A0A0B3RVT3"/>
<dbReference type="Gene3D" id="3.30.1330.60">
    <property type="entry name" value="OmpA-like domain"/>
    <property type="match status" value="1"/>
</dbReference>
<keyword evidence="6" id="KW-0732">Signal</keyword>
<evidence type="ECO:0000256" key="5">
    <source>
        <dbReference type="SAM" id="MobiDB-lite"/>
    </source>
</evidence>
<feature type="region of interest" description="Disordered" evidence="5">
    <location>
        <begin position="90"/>
        <end position="133"/>
    </location>
</feature>
<keyword evidence="3" id="KW-0998">Cell outer membrane</keyword>
<keyword evidence="9" id="KW-1185">Reference proteome</keyword>
<reference evidence="8 9" key="1">
    <citation type="submission" date="2014-10" db="EMBL/GenBank/DDBJ databases">
        <title>Genome sequence of Ponticoccus sp. strain UMTAT08 isolated from clonal culture of toxic dinoflagellate Alexandrium tamiyavanichii.</title>
        <authorList>
            <person name="Gan H.Y."/>
            <person name="Muhd D.-D."/>
            <person name="Mohd Noor M.E."/>
            <person name="Yeong Y.S."/>
            <person name="Usup G."/>
        </authorList>
    </citation>
    <scope>NUCLEOTIDE SEQUENCE [LARGE SCALE GENOMIC DNA]</scope>
    <source>
        <strain evidence="8 9">UMTAT08</strain>
    </source>
</reference>
<organism evidence="8 9">
    <name type="scientific">Mameliella alba</name>
    <dbReference type="NCBI Taxonomy" id="561184"/>
    <lineage>
        <taxon>Bacteria</taxon>
        <taxon>Pseudomonadati</taxon>
        <taxon>Pseudomonadota</taxon>
        <taxon>Alphaproteobacteria</taxon>
        <taxon>Rhodobacterales</taxon>
        <taxon>Roseobacteraceae</taxon>
        <taxon>Mameliella</taxon>
    </lineage>
</organism>
<feature type="domain" description="OmpA-like" evidence="7">
    <location>
        <begin position="136"/>
        <end position="252"/>
    </location>
</feature>
<dbReference type="InterPro" id="IPR006664">
    <property type="entry name" value="OMP_bac"/>
</dbReference>
<feature type="chain" id="PRO_5002098742" evidence="6">
    <location>
        <begin position="22"/>
        <end position="266"/>
    </location>
</feature>
<evidence type="ECO:0000313" key="9">
    <source>
        <dbReference type="Proteomes" id="UP000030960"/>
    </source>
</evidence>
<proteinExistence type="predicted"/>
<evidence type="ECO:0000256" key="2">
    <source>
        <dbReference type="ARBA" id="ARBA00023136"/>
    </source>
</evidence>
<feature type="signal peptide" evidence="6">
    <location>
        <begin position="1"/>
        <end position="21"/>
    </location>
</feature>
<dbReference type="PRINTS" id="PR01021">
    <property type="entry name" value="OMPADOMAIN"/>
</dbReference>
<dbReference type="STRING" id="561184.SAMN05216376_10346"/>
<sequence>MRKLFLSVALCLGLPPAAGLAQSGEIFIPGADPLVDIKPQPKSAMANCLLNPDAATCAGVDIDPDGIALESAGPGVEYETLVLDLDNNKVTVSKAPPPPTPTYTDTAKPKPQEPVTARYDEPKPLNYDAPEPPKTGKVVIPSVAITIEFDYDSDKVRQDQSGKINTLIAALNDPALQGTSYAVVGHTDAVGSAGYNCDLSLRRAASVTRILEGAYVGVPLYPVGWGEYVLKNEAYPDAPENRRVTFMRLPNTPGAVLQTATTVCQY</sequence>
<name>A0A0B3RVT3_9RHOB</name>
<comment type="subcellular location">
    <subcellularLocation>
        <location evidence="1">Cell outer membrane</location>
    </subcellularLocation>
</comment>
<dbReference type="SUPFAM" id="SSF103088">
    <property type="entry name" value="OmpA-like"/>
    <property type="match status" value="1"/>
</dbReference>
<dbReference type="GO" id="GO:0009279">
    <property type="term" value="C:cell outer membrane"/>
    <property type="evidence" value="ECO:0007669"/>
    <property type="project" value="UniProtKB-SubCell"/>
</dbReference>
<dbReference type="OrthoDB" id="9792021at2"/>
<protein>
    <submittedName>
        <fullName evidence="8">OmpA/MotB</fullName>
    </submittedName>
</protein>
<keyword evidence="2 4" id="KW-0472">Membrane</keyword>
<dbReference type="InterPro" id="IPR036737">
    <property type="entry name" value="OmpA-like_sf"/>
</dbReference>